<evidence type="ECO:0000259" key="1">
    <source>
        <dbReference type="Pfam" id="PF13166"/>
    </source>
</evidence>
<evidence type="ECO:0000313" key="3">
    <source>
        <dbReference type="Proteomes" id="UP001576726"/>
    </source>
</evidence>
<evidence type="ECO:0000313" key="2">
    <source>
        <dbReference type="EMBL" id="MFB2654237.1"/>
    </source>
</evidence>
<dbReference type="EMBL" id="JBHFGJ010000008">
    <property type="protein sequence ID" value="MFB2654237.1"/>
    <property type="molecule type" value="Genomic_DNA"/>
</dbReference>
<dbReference type="Gene3D" id="3.40.50.300">
    <property type="entry name" value="P-loop containing nucleotide triphosphate hydrolases"/>
    <property type="match status" value="1"/>
</dbReference>
<reference evidence="2 3" key="1">
    <citation type="submission" date="2024-09" db="EMBL/GenBank/DDBJ databases">
        <authorList>
            <person name="Zhang Y."/>
        </authorList>
    </citation>
    <scope>NUCLEOTIDE SEQUENCE [LARGE SCALE GENOMIC DNA]</scope>
    <source>
        <strain evidence="2 3">SH314</strain>
    </source>
</reference>
<dbReference type="SUPFAM" id="SSF52540">
    <property type="entry name" value="P-loop containing nucleoside triphosphate hydrolases"/>
    <property type="match status" value="1"/>
</dbReference>
<dbReference type="Pfam" id="PF13166">
    <property type="entry name" value="AAA_13"/>
    <property type="match status" value="1"/>
</dbReference>
<dbReference type="Proteomes" id="UP001576726">
    <property type="component" value="Unassembled WGS sequence"/>
</dbReference>
<dbReference type="InterPro" id="IPR026866">
    <property type="entry name" value="CR006_AAA"/>
</dbReference>
<dbReference type="InterPro" id="IPR027417">
    <property type="entry name" value="P-loop_NTPase"/>
</dbReference>
<dbReference type="RefSeq" id="WP_374919797.1">
    <property type="nucleotide sequence ID" value="NZ_JBHFGJ010000008.1"/>
</dbReference>
<feature type="domain" description="Protein CR006 P-loop" evidence="1">
    <location>
        <begin position="195"/>
        <end position="365"/>
    </location>
</feature>
<protein>
    <submittedName>
        <fullName evidence="2">AAA family ATPase</fullName>
    </submittedName>
</protein>
<gene>
    <name evidence="2" type="ORF">ACE02L_15965</name>
</gene>
<name>A0ABV4VYG3_9GAMM</name>
<sequence>MTKTLREIAEDLKGSAKKVQLIYAFNGSGKTRLSREFKELLEEDLGTDSGNGAEASELANKNILYYNAFTEDLFYWDNDLTGDEHRKLKIHPNAFTKWVLEDQGQDQNIISHFQRLTNSKVTPEFNAEYKIKNEHNEEVVIEAFSEISFSLGSGDHTFTNIKISKGEESNLIWSVFYSLLEQVIAELNTPELENRSTGDFNNLKYVFIDDPVSSLDENHLIELAVDLAELIRSNESELKFVITTHNPLFFNVLFNELNNDDKDSGYRKKWFKNYRLIKEEAGTYLLEEQPEDSAFSYHLYLKSELETAIESGQIGKYHFNYLRNILEKTTIFLGYKRWGELLPQTADGSTNPYEARIMNLRSHSKYAGEEVKDLTEDDKRVLARLVKHLDKIYKPDLTDTQ</sequence>
<accession>A0ABV4VYG3</accession>
<organism evidence="2 3">
    <name type="scientific">Shewanella seohaensis</name>
    <dbReference type="NCBI Taxonomy" id="755175"/>
    <lineage>
        <taxon>Bacteria</taxon>
        <taxon>Pseudomonadati</taxon>
        <taxon>Pseudomonadota</taxon>
        <taxon>Gammaproteobacteria</taxon>
        <taxon>Alteromonadales</taxon>
        <taxon>Shewanellaceae</taxon>
        <taxon>Shewanella</taxon>
    </lineage>
</organism>
<keyword evidence="3" id="KW-1185">Reference proteome</keyword>
<comment type="caution">
    <text evidence="2">The sequence shown here is derived from an EMBL/GenBank/DDBJ whole genome shotgun (WGS) entry which is preliminary data.</text>
</comment>
<proteinExistence type="predicted"/>